<dbReference type="KEGG" id="nta:107818047"/>
<sequence length="132" mass="14516">MLQVSAPHTVVGPTGKTLTLGTVPLAIHEMRDGYNRVAATGTREGKWPKELPGVLWAYRTTAKSSTGETPFSLIYGTEALIQVEVGEPTLRYFRADEQENNEALLVKLELLDEHRDLAHKDGSSETKNGKVL</sequence>
<organism evidence="1">
    <name type="scientific">Nicotiana tabacum</name>
    <name type="common">Common tobacco</name>
    <dbReference type="NCBI Taxonomy" id="4097"/>
    <lineage>
        <taxon>Eukaryota</taxon>
        <taxon>Viridiplantae</taxon>
        <taxon>Streptophyta</taxon>
        <taxon>Embryophyta</taxon>
        <taxon>Tracheophyta</taxon>
        <taxon>Spermatophyta</taxon>
        <taxon>Magnoliopsida</taxon>
        <taxon>eudicotyledons</taxon>
        <taxon>Gunneridae</taxon>
        <taxon>Pentapetalae</taxon>
        <taxon>asterids</taxon>
        <taxon>lamiids</taxon>
        <taxon>Solanales</taxon>
        <taxon>Solanaceae</taxon>
        <taxon>Nicotianoideae</taxon>
        <taxon>Nicotianeae</taxon>
        <taxon>Nicotiana</taxon>
    </lineage>
</organism>
<dbReference type="PaxDb" id="4097-A0A1S4CER1"/>
<dbReference type="RefSeq" id="XP_016499444.1">
    <property type="nucleotide sequence ID" value="XM_016643958.1"/>
</dbReference>
<dbReference type="PANTHER" id="PTHR48475:SF2">
    <property type="entry name" value="RIBONUCLEASE H"/>
    <property type="match status" value="1"/>
</dbReference>
<dbReference type="PANTHER" id="PTHR48475">
    <property type="entry name" value="RIBONUCLEASE H"/>
    <property type="match status" value="1"/>
</dbReference>
<proteinExistence type="predicted"/>
<dbReference type="Gene3D" id="3.30.420.10">
    <property type="entry name" value="Ribonuclease H-like superfamily/Ribonuclease H"/>
    <property type="match status" value="1"/>
</dbReference>
<accession>A0A1S4CER1</accession>
<dbReference type="AlphaFoldDB" id="A0A1S4CER1"/>
<reference evidence="1" key="1">
    <citation type="submission" date="2025-08" db="UniProtKB">
        <authorList>
            <consortium name="RefSeq"/>
        </authorList>
    </citation>
    <scope>IDENTIFICATION</scope>
</reference>
<dbReference type="OrthoDB" id="1194505at2759"/>
<gene>
    <name evidence="1" type="primary">LOC107818047</name>
</gene>
<evidence type="ECO:0000313" key="1">
    <source>
        <dbReference type="RefSeq" id="XP_016499444.1"/>
    </source>
</evidence>
<dbReference type="InterPro" id="IPR036397">
    <property type="entry name" value="RNaseH_sf"/>
</dbReference>
<dbReference type="GO" id="GO:0003676">
    <property type="term" value="F:nucleic acid binding"/>
    <property type="evidence" value="ECO:0007669"/>
    <property type="project" value="InterPro"/>
</dbReference>
<name>A0A1S4CER1_TOBAC</name>
<protein>
    <submittedName>
        <fullName evidence="1">Uncharacterized protein</fullName>
    </submittedName>
</protein>